<dbReference type="SUPFAM" id="SSF54909">
    <property type="entry name" value="Dimeric alpha+beta barrel"/>
    <property type="match status" value="1"/>
</dbReference>
<sequence length="307" mass="34820">MQTKQITMQSITSFTDNRITTLSITPVIRRKGLASKQFNDYWKDIHGPVCARLPYLGVYIQHHMQKANPDLFPAIAGIERVVDTSNDWDGFAEIGFFSNAALEQWLPHTTILFDDERNVFDTTVAYYCDNSSRTLKDQQQSLVTNYSDGRKFFYYFISPADTVSLKEADDFFLETFVKTFADNEQISRVRYHILAPHDNTKPNPPAPDVNHYLAPEKQHRYVLEICAGNVAAVKQLYHTAAFEQLTTEMAACFKAVHVFESAGRYTMAYDGQITNAGLRGATNDALIETIGAINQTREDVRNLLLHG</sequence>
<dbReference type="OrthoDB" id="6369070at2"/>
<dbReference type="EMBL" id="QFFJ01000002">
    <property type="protein sequence ID" value="RBL90673.1"/>
    <property type="molecule type" value="Genomic_DNA"/>
</dbReference>
<evidence type="ECO:0000313" key="2">
    <source>
        <dbReference type="EMBL" id="RBL90673.1"/>
    </source>
</evidence>
<name>A0A365XWF3_9BACT</name>
<evidence type="ECO:0000259" key="1">
    <source>
        <dbReference type="Pfam" id="PF07110"/>
    </source>
</evidence>
<accession>A0A365XWF3</accession>
<gene>
    <name evidence="2" type="ORF">DF182_29940</name>
</gene>
<dbReference type="Gene3D" id="3.30.70.100">
    <property type="match status" value="1"/>
</dbReference>
<dbReference type="InterPro" id="IPR011008">
    <property type="entry name" value="Dimeric_a/b-barrel"/>
</dbReference>
<dbReference type="InterPro" id="IPR009799">
    <property type="entry name" value="EthD_dom"/>
</dbReference>
<reference evidence="2 3" key="1">
    <citation type="submission" date="2018-05" db="EMBL/GenBank/DDBJ databases">
        <title>Chitinophaga sp. K3CV102501T nov., isolated from isolated from a monsoon evergreen broad-leaved forest soil.</title>
        <authorList>
            <person name="Lv Y."/>
        </authorList>
    </citation>
    <scope>NUCLEOTIDE SEQUENCE [LARGE SCALE GENOMIC DNA]</scope>
    <source>
        <strain evidence="2 3">GDMCC 1.1325</strain>
    </source>
</reference>
<dbReference type="GO" id="GO:0016491">
    <property type="term" value="F:oxidoreductase activity"/>
    <property type="evidence" value="ECO:0007669"/>
    <property type="project" value="InterPro"/>
</dbReference>
<proteinExistence type="predicted"/>
<keyword evidence="3" id="KW-1185">Reference proteome</keyword>
<organism evidence="2 3">
    <name type="scientific">Chitinophaga flava</name>
    <dbReference type="NCBI Taxonomy" id="2259036"/>
    <lineage>
        <taxon>Bacteria</taxon>
        <taxon>Pseudomonadati</taxon>
        <taxon>Bacteroidota</taxon>
        <taxon>Chitinophagia</taxon>
        <taxon>Chitinophagales</taxon>
        <taxon>Chitinophagaceae</taxon>
        <taxon>Chitinophaga</taxon>
    </lineage>
</organism>
<dbReference type="Pfam" id="PF07110">
    <property type="entry name" value="EthD"/>
    <property type="match status" value="1"/>
</dbReference>
<protein>
    <recommendedName>
        <fullName evidence="1">EthD domain-containing protein</fullName>
    </recommendedName>
</protein>
<feature type="domain" description="EthD" evidence="1">
    <location>
        <begin position="31"/>
        <end position="122"/>
    </location>
</feature>
<dbReference type="Proteomes" id="UP000253410">
    <property type="component" value="Unassembled WGS sequence"/>
</dbReference>
<comment type="caution">
    <text evidence="2">The sequence shown here is derived from an EMBL/GenBank/DDBJ whole genome shotgun (WGS) entry which is preliminary data.</text>
</comment>
<dbReference type="AlphaFoldDB" id="A0A365XWF3"/>
<evidence type="ECO:0000313" key="3">
    <source>
        <dbReference type="Proteomes" id="UP000253410"/>
    </source>
</evidence>